<comment type="caution">
    <text evidence="10">The sequence shown here is derived from an EMBL/GenBank/DDBJ whole genome shotgun (WGS) entry which is preliminary data.</text>
</comment>
<dbReference type="PANTHER" id="PTHR11795">
    <property type="entry name" value="BRANCHED-CHAIN AMINO ACID TRANSPORT SYSTEM PERMEASE PROTEIN LIVH"/>
    <property type="match status" value="1"/>
</dbReference>
<reference evidence="10 11" key="1">
    <citation type="submission" date="2020-04" db="EMBL/GenBank/DDBJ databases">
        <title>Arthrobacter sp. nov.</title>
        <authorList>
            <person name="Liu S."/>
        </authorList>
    </citation>
    <scope>NUCLEOTIDE SEQUENCE [LARGE SCALE GENOMIC DNA]</scope>
    <source>
        <strain evidence="10 11">E918</strain>
    </source>
</reference>
<dbReference type="PANTHER" id="PTHR11795:SF450">
    <property type="entry name" value="ABC TRANSPORTER PERMEASE PROTEIN"/>
    <property type="match status" value="1"/>
</dbReference>
<evidence type="ECO:0000256" key="4">
    <source>
        <dbReference type="ARBA" id="ARBA00022692"/>
    </source>
</evidence>
<protein>
    <submittedName>
        <fullName evidence="10">Branched-chain amino acid ABC transporter permease</fullName>
    </submittedName>
</protein>
<evidence type="ECO:0000256" key="2">
    <source>
        <dbReference type="ARBA" id="ARBA00022448"/>
    </source>
</evidence>
<dbReference type="CDD" id="cd06582">
    <property type="entry name" value="TM_PBP1_LivH_like"/>
    <property type="match status" value="1"/>
</dbReference>
<keyword evidence="2" id="KW-0813">Transport</keyword>
<feature type="transmembrane region" description="Helical" evidence="9">
    <location>
        <begin position="131"/>
        <end position="155"/>
    </location>
</feature>
<feature type="transmembrane region" description="Helical" evidence="9">
    <location>
        <begin position="92"/>
        <end position="111"/>
    </location>
</feature>
<dbReference type="Pfam" id="PF02653">
    <property type="entry name" value="BPD_transp_2"/>
    <property type="match status" value="1"/>
</dbReference>
<evidence type="ECO:0000256" key="6">
    <source>
        <dbReference type="ARBA" id="ARBA00022989"/>
    </source>
</evidence>
<comment type="subcellular location">
    <subcellularLocation>
        <location evidence="1">Cell membrane</location>
        <topology evidence="1">Multi-pass membrane protein</topology>
    </subcellularLocation>
</comment>
<keyword evidence="7 9" id="KW-0472">Membrane</keyword>
<keyword evidence="5" id="KW-0029">Amino-acid transport</keyword>
<evidence type="ECO:0000313" key="10">
    <source>
        <dbReference type="EMBL" id="NKX53124.1"/>
    </source>
</evidence>
<dbReference type="RefSeq" id="WP_168484471.1">
    <property type="nucleotide sequence ID" value="NZ_JAAZSQ010000001.1"/>
</dbReference>
<dbReference type="GO" id="GO:0022857">
    <property type="term" value="F:transmembrane transporter activity"/>
    <property type="evidence" value="ECO:0007669"/>
    <property type="project" value="InterPro"/>
</dbReference>
<evidence type="ECO:0000256" key="8">
    <source>
        <dbReference type="ARBA" id="ARBA00037998"/>
    </source>
</evidence>
<evidence type="ECO:0000256" key="1">
    <source>
        <dbReference type="ARBA" id="ARBA00004651"/>
    </source>
</evidence>
<evidence type="ECO:0000313" key="11">
    <source>
        <dbReference type="Proteomes" id="UP000544090"/>
    </source>
</evidence>
<dbReference type="AlphaFoldDB" id="A0A7X6K4E2"/>
<dbReference type="EMBL" id="JAAZSQ010000001">
    <property type="protein sequence ID" value="NKX53124.1"/>
    <property type="molecule type" value="Genomic_DNA"/>
</dbReference>
<dbReference type="InterPro" id="IPR001851">
    <property type="entry name" value="ABC_transp_permease"/>
</dbReference>
<accession>A0A7X6K4E2</accession>
<dbReference type="InterPro" id="IPR052157">
    <property type="entry name" value="BCAA_transport_permease"/>
</dbReference>
<gene>
    <name evidence="10" type="ORF">HGG74_00955</name>
</gene>
<organism evidence="10 11">
    <name type="scientific">Arthrobacter mobilis</name>
    <dbReference type="NCBI Taxonomy" id="2724944"/>
    <lineage>
        <taxon>Bacteria</taxon>
        <taxon>Bacillati</taxon>
        <taxon>Actinomycetota</taxon>
        <taxon>Actinomycetes</taxon>
        <taxon>Micrococcales</taxon>
        <taxon>Micrococcaceae</taxon>
        <taxon>Arthrobacter</taxon>
    </lineage>
</organism>
<evidence type="ECO:0000256" key="3">
    <source>
        <dbReference type="ARBA" id="ARBA00022475"/>
    </source>
</evidence>
<keyword evidence="3" id="KW-1003">Cell membrane</keyword>
<feature type="transmembrane region" description="Helical" evidence="9">
    <location>
        <begin position="38"/>
        <end position="57"/>
    </location>
</feature>
<feature type="transmembrane region" description="Helical" evidence="9">
    <location>
        <begin position="6"/>
        <end position="26"/>
    </location>
</feature>
<evidence type="ECO:0000256" key="5">
    <source>
        <dbReference type="ARBA" id="ARBA00022970"/>
    </source>
</evidence>
<name>A0A7X6K4E2_9MICC</name>
<proteinExistence type="inferred from homology"/>
<evidence type="ECO:0000256" key="7">
    <source>
        <dbReference type="ARBA" id="ARBA00023136"/>
    </source>
</evidence>
<keyword evidence="11" id="KW-1185">Reference proteome</keyword>
<keyword evidence="4 9" id="KW-0812">Transmembrane</keyword>
<feature type="transmembrane region" description="Helical" evidence="9">
    <location>
        <begin position="257"/>
        <end position="275"/>
    </location>
</feature>
<dbReference type="Proteomes" id="UP000544090">
    <property type="component" value="Unassembled WGS sequence"/>
</dbReference>
<keyword evidence="6 9" id="KW-1133">Transmembrane helix</keyword>
<comment type="similarity">
    <text evidence="8">Belongs to the binding-protein-dependent transport system permease family. LivHM subfamily.</text>
</comment>
<feature type="transmembrane region" description="Helical" evidence="9">
    <location>
        <begin position="216"/>
        <end position="245"/>
    </location>
</feature>
<dbReference type="GO" id="GO:0005886">
    <property type="term" value="C:plasma membrane"/>
    <property type="evidence" value="ECO:0007669"/>
    <property type="project" value="UniProtKB-SubCell"/>
</dbReference>
<feature type="transmembrane region" description="Helical" evidence="9">
    <location>
        <begin position="186"/>
        <end position="204"/>
    </location>
</feature>
<evidence type="ECO:0000256" key="9">
    <source>
        <dbReference type="SAM" id="Phobius"/>
    </source>
</evidence>
<dbReference type="GO" id="GO:0006865">
    <property type="term" value="P:amino acid transport"/>
    <property type="evidence" value="ECO:0007669"/>
    <property type="project" value="UniProtKB-KW"/>
</dbReference>
<feature type="transmembrane region" description="Helical" evidence="9">
    <location>
        <begin position="63"/>
        <end position="83"/>
    </location>
</feature>
<sequence>MLEGLVAGLVSGAAYAILGVCAVVLFRLIGVLDFSQAAVGAFGAYLTYVLFGAGWPILAAAPVGIACSGLLACLLGMGMAAWFSESGIMTRSAVTIATLILLLAAGFRAFGNVSRTIPEVVPALTFDVAGVRISLGTLVSIGVAVAVAAAVTLFLRRTKTGLQLRAVAERPTTAELLGINARSLSIIVWLVVGCLSCMAILLVAPTQSPTFMTLSFLIVPAMAAGLVGGFSSVWLAIAGGLGIGALEGIGSRMEAVADYRAAIPFLVIVVLLVWVRRKEVWDEAR</sequence>